<evidence type="ECO:0000259" key="1">
    <source>
        <dbReference type="PROSITE" id="PS51750"/>
    </source>
</evidence>
<dbReference type="EMBL" id="FNAN01000002">
    <property type="protein sequence ID" value="SDD84057.1"/>
    <property type="molecule type" value="Genomic_DNA"/>
</dbReference>
<reference evidence="3" key="1">
    <citation type="submission" date="2016-10" db="EMBL/GenBank/DDBJ databases">
        <authorList>
            <person name="Varghese N."/>
            <person name="Submissions S."/>
        </authorList>
    </citation>
    <scope>NUCLEOTIDE SEQUENCE [LARGE SCALE GENOMIC DNA]</scope>
    <source>
        <strain evidence="3">DSM 25329</strain>
    </source>
</reference>
<sequence length="339" mass="39294">MNQPEMIIYEAENGKVSVVLYARDGNIWLNQNQIAELFGTSKQNVSLHIINVLKDNELEKDSVVKDYLTTAADGKNYNVTFYSLEMILAIGFRVRGNRGTQFRQWANQNLREYIVKGFVMDDERLKNPDGRPDYYDELLNRIRDIRTSEKRFYQKVRDLFALSIDYDKTDKATQMFFAETQNKLLFAITGKTAAEIVATRADSNKLNMGLTSWSGAVVRKQDIVVAKNYLTDDELDSLNRFVSVFLETAELRAKSRQLIKMDFWRENVDRIIEFNDKELLMGTGKMSNAEMEQKVMVIYQEFDANRKKKDAEQADARDLEELTSLEMLVKKNKSGNERS</sequence>
<feature type="domain" description="Bro-N" evidence="1">
    <location>
        <begin position="5"/>
        <end position="118"/>
    </location>
</feature>
<evidence type="ECO:0000313" key="3">
    <source>
        <dbReference type="Proteomes" id="UP000198748"/>
    </source>
</evidence>
<dbReference type="RefSeq" id="WP_090146863.1">
    <property type="nucleotide sequence ID" value="NZ_FNAN01000002.1"/>
</dbReference>
<dbReference type="Pfam" id="PF13310">
    <property type="entry name" value="Virulence_RhuM"/>
    <property type="match status" value="1"/>
</dbReference>
<gene>
    <name evidence="2" type="ORF">SAMN04487996_102318</name>
</gene>
<name>A0A1G6Y2V1_9BACT</name>
<organism evidence="2 3">
    <name type="scientific">Dyadobacter soli</name>
    <dbReference type="NCBI Taxonomy" id="659014"/>
    <lineage>
        <taxon>Bacteria</taxon>
        <taxon>Pseudomonadati</taxon>
        <taxon>Bacteroidota</taxon>
        <taxon>Cytophagia</taxon>
        <taxon>Cytophagales</taxon>
        <taxon>Spirosomataceae</taxon>
        <taxon>Dyadobacter</taxon>
    </lineage>
</organism>
<evidence type="ECO:0000313" key="2">
    <source>
        <dbReference type="EMBL" id="SDD84057.1"/>
    </source>
</evidence>
<dbReference type="OrthoDB" id="9802752at2"/>
<dbReference type="PROSITE" id="PS51750">
    <property type="entry name" value="BRO_N"/>
    <property type="match status" value="1"/>
</dbReference>
<dbReference type="InterPro" id="IPR003497">
    <property type="entry name" value="BRO_N_domain"/>
</dbReference>
<dbReference type="STRING" id="659014.SAMN04487996_102318"/>
<protein>
    <submittedName>
        <fullName evidence="2">Uncharacterized conserved protein</fullName>
    </submittedName>
</protein>
<accession>A0A1G6Y2V1</accession>
<dbReference type="PIRSF" id="PIRSF015268">
    <property type="entry name" value="Virulence_RhuM"/>
    <property type="match status" value="1"/>
</dbReference>
<keyword evidence="3" id="KW-1185">Reference proteome</keyword>
<proteinExistence type="predicted"/>
<dbReference type="InterPro" id="IPR011204">
    <property type="entry name" value="Virulence_RhuM-like"/>
</dbReference>
<dbReference type="PANTHER" id="PTHR35810:SF1">
    <property type="entry name" value="CYTOPLASMIC PROTEIN"/>
    <property type="match status" value="1"/>
</dbReference>
<dbReference type="AlphaFoldDB" id="A0A1G6Y2V1"/>
<dbReference type="Proteomes" id="UP000198748">
    <property type="component" value="Unassembled WGS sequence"/>
</dbReference>
<dbReference type="PANTHER" id="PTHR35810">
    <property type="entry name" value="CYTOPLASMIC PROTEIN-RELATED"/>
    <property type="match status" value="1"/>
</dbReference>